<dbReference type="InterPro" id="IPR001128">
    <property type="entry name" value="Cyt_P450"/>
</dbReference>
<dbReference type="PANTHER" id="PTHR24291">
    <property type="entry name" value="CYTOCHROME P450 FAMILY 4"/>
    <property type="match status" value="1"/>
</dbReference>
<comment type="caution">
    <text evidence="11">The sequence shown here is derived from an EMBL/GenBank/DDBJ whole genome shotgun (WGS) entry which is preliminary data.</text>
</comment>
<dbReference type="Pfam" id="PF00067">
    <property type="entry name" value="p450"/>
    <property type="match status" value="1"/>
</dbReference>
<evidence type="ECO:0000256" key="1">
    <source>
        <dbReference type="ARBA" id="ARBA00001971"/>
    </source>
</evidence>
<dbReference type="GO" id="GO:0005506">
    <property type="term" value="F:iron ion binding"/>
    <property type="evidence" value="ECO:0007669"/>
    <property type="project" value="InterPro"/>
</dbReference>
<dbReference type="GO" id="GO:0020037">
    <property type="term" value="F:heme binding"/>
    <property type="evidence" value="ECO:0007669"/>
    <property type="project" value="InterPro"/>
</dbReference>
<dbReference type="InterPro" id="IPR050196">
    <property type="entry name" value="Cytochrome_P450_Monoox"/>
</dbReference>
<reference evidence="11" key="1">
    <citation type="submission" date="2017-09" db="EMBL/GenBank/DDBJ databases">
        <title>Contemporary evolution of a Lepidopteran species, Heliothis virescens, in response to modern agricultural practices.</title>
        <authorList>
            <person name="Fritz M.L."/>
            <person name="Deyonke A.M."/>
            <person name="Papanicolaou A."/>
            <person name="Micinski S."/>
            <person name="Westbrook J."/>
            <person name="Gould F."/>
        </authorList>
    </citation>
    <scope>NUCLEOTIDE SEQUENCE [LARGE SCALE GENOMIC DNA]</scope>
    <source>
        <strain evidence="11">HvINT-</strain>
        <tissue evidence="11">Whole body</tissue>
    </source>
</reference>
<dbReference type="PRINTS" id="PR00385">
    <property type="entry name" value="P450"/>
</dbReference>
<dbReference type="InterPro" id="IPR002401">
    <property type="entry name" value="Cyt_P450_E_grp-I"/>
</dbReference>
<evidence type="ECO:0000256" key="3">
    <source>
        <dbReference type="ARBA" id="ARBA00010617"/>
    </source>
</evidence>
<dbReference type="GO" id="GO:0004497">
    <property type="term" value="F:monooxygenase activity"/>
    <property type="evidence" value="ECO:0007669"/>
    <property type="project" value="UniProtKB-KW"/>
</dbReference>
<feature type="binding site" description="axial binding residue" evidence="9">
    <location>
        <position position="446"/>
    </location>
    <ligand>
        <name>heme</name>
        <dbReference type="ChEBI" id="CHEBI:30413"/>
    </ligand>
    <ligandPart>
        <name>Fe</name>
        <dbReference type="ChEBI" id="CHEBI:18248"/>
    </ligandPart>
</feature>
<dbReference type="GO" id="GO:0016705">
    <property type="term" value="F:oxidoreductase activity, acting on paired donors, with incorporation or reduction of molecular oxygen"/>
    <property type="evidence" value="ECO:0007669"/>
    <property type="project" value="InterPro"/>
</dbReference>
<evidence type="ECO:0000256" key="2">
    <source>
        <dbReference type="ARBA" id="ARBA00003690"/>
    </source>
</evidence>
<dbReference type="SUPFAM" id="SSF48264">
    <property type="entry name" value="Cytochrome P450"/>
    <property type="match status" value="1"/>
</dbReference>
<comment type="cofactor">
    <cofactor evidence="1 9">
        <name>heme</name>
        <dbReference type="ChEBI" id="CHEBI:30413"/>
    </cofactor>
</comment>
<evidence type="ECO:0000256" key="8">
    <source>
        <dbReference type="ARBA" id="ARBA00023033"/>
    </source>
</evidence>
<accession>A0A2A4JHP2</accession>
<dbReference type="PANTHER" id="PTHR24291:SF105">
    <property type="entry name" value="CYTOCHROME P450 4P1-RELATED"/>
    <property type="match status" value="1"/>
</dbReference>
<organism evidence="11">
    <name type="scientific">Heliothis virescens</name>
    <name type="common">Tobacco budworm moth</name>
    <dbReference type="NCBI Taxonomy" id="7102"/>
    <lineage>
        <taxon>Eukaryota</taxon>
        <taxon>Metazoa</taxon>
        <taxon>Ecdysozoa</taxon>
        <taxon>Arthropoda</taxon>
        <taxon>Hexapoda</taxon>
        <taxon>Insecta</taxon>
        <taxon>Pterygota</taxon>
        <taxon>Neoptera</taxon>
        <taxon>Endopterygota</taxon>
        <taxon>Lepidoptera</taxon>
        <taxon>Glossata</taxon>
        <taxon>Ditrysia</taxon>
        <taxon>Noctuoidea</taxon>
        <taxon>Noctuidae</taxon>
        <taxon>Heliothinae</taxon>
        <taxon>Heliothis</taxon>
    </lineage>
</organism>
<keyword evidence="8 10" id="KW-0503">Monooxygenase</keyword>
<evidence type="ECO:0000256" key="7">
    <source>
        <dbReference type="ARBA" id="ARBA00023004"/>
    </source>
</evidence>
<evidence type="ECO:0000256" key="6">
    <source>
        <dbReference type="ARBA" id="ARBA00023002"/>
    </source>
</evidence>
<dbReference type="InterPro" id="IPR036396">
    <property type="entry name" value="Cyt_P450_sf"/>
</dbReference>
<evidence type="ECO:0000256" key="5">
    <source>
        <dbReference type="ARBA" id="ARBA00022723"/>
    </source>
</evidence>
<dbReference type="PROSITE" id="PS00086">
    <property type="entry name" value="CYTOCHROME_P450"/>
    <property type="match status" value="1"/>
</dbReference>
<sequence>MLLLLLLLFCIIILCTHIYFRYSYGGRLIYKIKGPKETFFFGNLFDVFITPEQVFTKQIEWRKTYGSFWKLCGLKYRAVYLYKPEDIEVVLSSTKFIEKQIPYTFLCPWLREGLLTSSGEKWLHRRKMLTPAFHFLILKKFFSTFCEHSEVLMKTIDKETDKDKTDLFPLISRATLGVICETSMGATNREDVESLTNTYFKPLHILAGTMLYRVTRLWLYSDFVFQFTKVAQTQKAMLKTLKKFTTQIIQDRREYRKNNNIIECYDSQNDVYGKKTKPAMLDLLLDEEEKGRIDETGIREEVDTFMFEGHDTTATALSFMIMRLANEPEIQNSIAEEMKSIFGDSQRPPTLEDLSQMKYLECCIKESLRLYPSVHFMARYFTEDVQIGEHLVPYNTMCYFNVFDIHRNPDIFPEPEKFVPERFLPENCVSRHPYAYIPFSAGPRNCIGQKFAQMELKTMMSYLLRRFKLEPVTTPDELIFTTDLVLRTTHPIYVRFRHRNNTT</sequence>
<keyword evidence="4 9" id="KW-0349">Heme</keyword>
<dbReference type="CDD" id="cd20628">
    <property type="entry name" value="CYP4"/>
    <property type="match status" value="1"/>
</dbReference>
<keyword evidence="5 9" id="KW-0479">Metal-binding</keyword>
<protein>
    <recommendedName>
        <fullName evidence="12">Cytochrome P450</fullName>
    </recommendedName>
</protein>
<dbReference type="STRING" id="7102.A0A2A4JHP2"/>
<evidence type="ECO:0008006" key="12">
    <source>
        <dbReference type="Google" id="ProtNLM"/>
    </source>
</evidence>
<dbReference type="AlphaFoldDB" id="A0A2A4JHP2"/>
<evidence type="ECO:0000256" key="9">
    <source>
        <dbReference type="PIRSR" id="PIRSR602401-1"/>
    </source>
</evidence>
<gene>
    <name evidence="11" type="ORF">B5V51_2249</name>
</gene>
<keyword evidence="6 10" id="KW-0560">Oxidoreductase</keyword>
<dbReference type="EMBL" id="NWSH01001487">
    <property type="protein sequence ID" value="PCG71104.1"/>
    <property type="molecule type" value="Genomic_DNA"/>
</dbReference>
<dbReference type="InterPro" id="IPR017972">
    <property type="entry name" value="Cyt_P450_CS"/>
</dbReference>
<proteinExistence type="inferred from homology"/>
<keyword evidence="7 9" id="KW-0408">Iron</keyword>
<name>A0A2A4JHP2_HELVI</name>
<dbReference type="Gene3D" id="1.10.630.10">
    <property type="entry name" value="Cytochrome P450"/>
    <property type="match status" value="1"/>
</dbReference>
<evidence type="ECO:0000313" key="11">
    <source>
        <dbReference type="EMBL" id="PCG71104.1"/>
    </source>
</evidence>
<comment type="function">
    <text evidence="2">May be involved in the metabolism of insect hormones and in the breakdown of synthetic insecticides.</text>
</comment>
<comment type="similarity">
    <text evidence="3 10">Belongs to the cytochrome P450 family.</text>
</comment>
<evidence type="ECO:0000256" key="10">
    <source>
        <dbReference type="RuleBase" id="RU000461"/>
    </source>
</evidence>
<dbReference type="PRINTS" id="PR00463">
    <property type="entry name" value="EP450I"/>
</dbReference>
<evidence type="ECO:0000256" key="4">
    <source>
        <dbReference type="ARBA" id="ARBA00022617"/>
    </source>
</evidence>